<dbReference type="EMBL" id="BMAR01000068">
    <property type="protein sequence ID" value="GFR52611.1"/>
    <property type="molecule type" value="Genomic_DNA"/>
</dbReference>
<comment type="caution">
    <text evidence="2">The sequence shown here is derived from an EMBL/GenBank/DDBJ whole genome shotgun (WGS) entry which is preliminary data.</text>
</comment>
<proteinExistence type="predicted"/>
<keyword evidence="3" id="KW-1185">Reference proteome</keyword>
<evidence type="ECO:0000313" key="2">
    <source>
        <dbReference type="EMBL" id="GFR52611.1"/>
    </source>
</evidence>
<evidence type="ECO:0000256" key="1">
    <source>
        <dbReference type="SAM" id="MobiDB-lite"/>
    </source>
</evidence>
<dbReference type="Proteomes" id="UP001054857">
    <property type="component" value="Unassembled WGS sequence"/>
</dbReference>
<dbReference type="AlphaFoldDB" id="A0AAD3HTQ2"/>
<feature type="non-terminal residue" evidence="2">
    <location>
        <position position="1"/>
    </location>
</feature>
<name>A0AAD3HTQ2_9CHLO</name>
<protein>
    <submittedName>
        <fullName evidence="2">Uncharacterized protein</fullName>
    </submittedName>
</protein>
<feature type="non-terminal residue" evidence="2">
    <location>
        <position position="103"/>
    </location>
</feature>
<organism evidence="2 3">
    <name type="scientific">Astrephomene gubernaculifera</name>
    <dbReference type="NCBI Taxonomy" id="47775"/>
    <lineage>
        <taxon>Eukaryota</taxon>
        <taxon>Viridiplantae</taxon>
        <taxon>Chlorophyta</taxon>
        <taxon>core chlorophytes</taxon>
        <taxon>Chlorophyceae</taxon>
        <taxon>CS clade</taxon>
        <taxon>Chlamydomonadales</taxon>
        <taxon>Astrephomenaceae</taxon>
        <taxon>Astrephomene</taxon>
    </lineage>
</organism>
<feature type="region of interest" description="Disordered" evidence="1">
    <location>
        <begin position="28"/>
        <end position="51"/>
    </location>
</feature>
<reference evidence="2 3" key="1">
    <citation type="journal article" date="2021" name="Sci. Rep.">
        <title>Genome sequencing of the multicellular alga Astrephomene provides insights into convergent evolution of germ-soma differentiation.</title>
        <authorList>
            <person name="Yamashita S."/>
            <person name="Yamamoto K."/>
            <person name="Matsuzaki R."/>
            <person name="Suzuki S."/>
            <person name="Yamaguchi H."/>
            <person name="Hirooka S."/>
            <person name="Minakuchi Y."/>
            <person name="Miyagishima S."/>
            <person name="Kawachi M."/>
            <person name="Toyoda A."/>
            <person name="Nozaki H."/>
        </authorList>
    </citation>
    <scope>NUCLEOTIDE SEQUENCE [LARGE SCALE GENOMIC DNA]</scope>
    <source>
        <strain evidence="2 3">NIES-4017</strain>
    </source>
</reference>
<gene>
    <name evidence="2" type="ORF">Agub_g15126</name>
</gene>
<evidence type="ECO:0000313" key="3">
    <source>
        <dbReference type="Proteomes" id="UP001054857"/>
    </source>
</evidence>
<accession>A0AAD3HTQ2</accession>
<sequence length="103" mass="10220">PRVSEGGLGSAAVEGVAMLMGSAAGFLGGSTGGAGEEDENTPPPSLRRRAGALRPSAVAAAMGPGWVRRLGEVCGCLSRLALGPAGEEAVVAAVSQHVERLLR</sequence>